<gene>
    <name evidence="2" type="ORF">DO021_21540</name>
</gene>
<feature type="transmembrane region" description="Helical" evidence="1">
    <location>
        <begin position="41"/>
        <end position="62"/>
    </location>
</feature>
<dbReference type="AlphaFoldDB" id="A0A328F638"/>
<proteinExistence type="predicted"/>
<sequence length="178" mass="19616">MGSEILKSIKSNRSSFNKRNHRPEALASSDIILISECGNTVVALLVKIFLIYLVLVPLISLIEYAPPAPGDEKISVPVNDLNQVPDGIGVGDTHRALPAADRQNLNMQKPDEVSSDVQSQPEFVAQDVGKETCDKTDNAEAGADEDFIFWHEASIYFLIFGVSFLFGHSRWQSRNDAD</sequence>
<comment type="caution">
    <text evidence="2">The sequence shown here is derived from an EMBL/GenBank/DDBJ whole genome shotgun (WGS) entry which is preliminary data.</text>
</comment>
<keyword evidence="1" id="KW-1133">Transmembrane helix</keyword>
<evidence type="ECO:0000313" key="2">
    <source>
        <dbReference type="EMBL" id="RAL99980.1"/>
    </source>
</evidence>
<dbReference type="Proteomes" id="UP000248798">
    <property type="component" value="Unassembled WGS sequence"/>
</dbReference>
<reference evidence="2 3" key="1">
    <citation type="submission" date="2018-06" db="EMBL/GenBank/DDBJ databases">
        <title>Complete Genome Sequence of Desulfobacter hydrogenophilus (DSM3380).</title>
        <authorList>
            <person name="Marietou A."/>
            <person name="Schreiber L."/>
            <person name="Marshall I."/>
            <person name="Jorgensen B."/>
        </authorList>
    </citation>
    <scope>NUCLEOTIDE SEQUENCE [LARGE SCALE GENOMIC DNA]</scope>
    <source>
        <strain evidence="2 3">DSM 3380</strain>
    </source>
</reference>
<name>A0A328F638_9BACT</name>
<evidence type="ECO:0000313" key="3">
    <source>
        <dbReference type="Proteomes" id="UP000248798"/>
    </source>
</evidence>
<protein>
    <submittedName>
        <fullName evidence="2">Uncharacterized protein</fullName>
    </submittedName>
</protein>
<feature type="transmembrane region" description="Helical" evidence="1">
    <location>
        <begin position="147"/>
        <end position="166"/>
    </location>
</feature>
<keyword evidence="1" id="KW-0472">Membrane</keyword>
<keyword evidence="1" id="KW-0812">Transmembrane</keyword>
<evidence type="ECO:0000256" key="1">
    <source>
        <dbReference type="SAM" id="Phobius"/>
    </source>
</evidence>
<dbReference type="EMBL" id="QLNI01000075">
    <property type="protein sequence ID" value="RAL99980.1"/>
    <property type="molecule type" value="Genomic_DNA"/>
</dbReference>
<organism evidence="2 3">
    <name type="scientific">Desulfobacter hydrogenophilus</name>
    <dbReference type="NCBI Taxonomy" id="2291"/>
    <lineage>
        <taxon>Bacteria</taxon>
        <taxon>Pseudomonadati</taxon>
        <taxon>Thermodesulfobacteriota</taxon>
        <taxon>Desulfobacteria</taxon>
        <taxon>Desulfobacterales</taxon>
        <taxon>Desulfobacteraceae</taxon>
        <taxon>Desulfobacter</taxon>
    </lineage>
</organism>
<accession>A0A328F638</accession>